<dbReference type="Gene3D" id="3.90.320.10">
    <property type="match status" value="1"/>
</dbReference>
<dbReference type="EMBL" id="JAIZAY010000032">
    <property type="protein sequence ID" value="KAJ8019343.1"/>
    <property type="molecule type" value="Genomic_DNA"/>
</dbReference>
<dbReference type="AlphaFoldDB" id="A0A9Q0YAV1"/>
<protein>
    <recommendedName>
        <fullName evidence="1">YqaJ viral recombinase domain-containing protein</fullName>
    </recommendedName>
</protein>
<comment type="caution">
    <text evidence="2">The sequence shown here is derived from an EMBL/GenBank/DDBJ whole genome shotgun (WGS) entry which is preliminary data.</text>
</comment>
<accession>A0A9Q0YAV1</accession>
<organism evidence="2 3">
    <name type="scientific">Holothuria leucospilota</name>
    <name type="common">Black long sea cucumber</name>
    <name type="synonym">Mertensiothuria leucospilota</name>
    <dbReference type="NCBI Taxonomy" id="206669"/>
    <lineage>
        <taxon>Eukaryota</taxon>
        <taxon>Metazoa</taxon>
        <taxon>Echinodermata</taxon>
        <taxon>Eleutherozoa</taxon>
        <taxon>Echinozoa</taxon>
        <taxon>Holothuroidea</taxon>
        <taxon>Aspidochirotacea</taxon>
        <taxon>Aspidochirotida</taxon>
        <taxon>Holothuriidae</taxon>
        <taxon>Holothuria</taxon>
    </lineage>
</organism>
<dbReference type="Pfam" id="PF09588">
    <property type="entry name" value="YqaJ"/>
    <property type="match status" value="1"/>
</dbReference>
<dbReference type="Proteomes" id="UP001152320">
    <property type="component" value="Unassembled WGS sequence"/>
</dbReference>
<dbReference type="InterPro" id="IPR019080">
    <property type="entry name" value="YqaJ_viral_recombinase"/>
</dbReference>
<dbReference type="InterPro" id="IPR011604">
    <property type="entry name" value="PDDEXK-like_dom_sf"/>
</dbReference>
<dbReference type="InterPro" id="IPR011335">
    <property type="entry name" value="Restrct_endonuc-II-like"/>
</dbReference>
<name>A0A9Q0YAV1_HOLLE</name>
<reference evidence="2" key="1">
    <citation type="submission" date="2021-10" db="EMBL/GenBank/DDBJ databases">
        <title>Tropical sea cucumber genome reveals ecological adaptation and Cuvierian tubules defense mechanism.</title>
        <authorList>
            <person name="Chen T."/>
        </authorList>
    </citation>
    <scope>NUCLEOTIDE SEQUENCE</scope>
    <source>
        <strain evidence="2">Nanhai2018</strain>
        <tissue evidence="2">Muscle</tissue>
    </source>
</reference>
<dbReference type="PANTHER" id="PTHR46609">
    <property type="entry name" value="EXONUCLEASE, PHAGE-TYPE/RECB, C-TERMINAL DOMAIN-CONTAINING PROTEIN"/>
    <property type="match status" value="1"/>
</dbReference>
<feature type="domain" description="YqaJ viral recombinase" evidence="1">
    <location>
        <begin position="2"/>
        <end position="108"/>
    </location>
</feature>
<dbReference type="OrthoDB" id="8830353at2759"/>
<dbReference type="SUPFAM" id="SSF52980">
    <property type="entry name" value="Restriction endonuclease-like"/>
    <property type="match status" value="1"/>
</dbReference>
<evidence type="ECO:0000259" key="1">
    <source>
        <dbReference type="Pfam" id="PF09588"/>
    </source>
</evidence>
<sequence length="169" mass="19264">MGKESESAAREAFEKEFGTRVETTGLVVLPESSWLGASLDGIVDDQTILEIKCPTEKKLERFGGTVQGLVESGTYDVRCHDGKAFLRSSTASSSYCTQVQVAMYCSQREKCKFMVWCKKDYAIVDVNFDQEWFKQRFDHLEKFYFTNLLPALTDRIISRELRVVKLCTA</sequence>
<keyword evidence="3" id="KW-1185">Reference proteome</keyword>
<dbReference type="CDD" id="cd22343">
    <property type="entry name" value="PDDEXK_lambda_exonuclease-like"/>
    <property type="match status" value="1"/>
</dbReference>
<dbReference type="InterPro" id="IPR051703">
    <property type="entry name" value="NF-kappa-B_Signaling_Reg"/>
</dbReference>
<evidence type="ECO:0000313" key="2">
    <source>
        <dbReference type="EMBL" id="KAJ8019343.1"/>
    </source>
</evidence>
<dbReference type="GO" id="GO:0006281">
    <property type="term" value="P:DNA repair"/>
    <property type="evidence" value="ECO:0007669"/>
    <property type="project" value="UniProtKB-ARBA"/>
</dbReference>
<proteinExistence type="predicted"/>
<gene>
    <name evidence="2" type="ORF">HOLleu_42104</name>
</gene>
<dbReference type="PANTHER" id="PTHR46609:SF8">
    <property type="entry name" value="YQAJ VIRAL RECOMBINASE DOMAIN-CONTAINING PROTEIN"/>
    <property type="match status" value="1"/>
</dbReference>
<evidence type="ECO:0000313" key="3">
    <source>
        <dbReference type="Proteomes" id="UP001152320"/>
    </source>
</evidence>